<dbReference type="EMBL" id="KN833696">
    <property type="protein sequence ID" value="KIK27501.1"/>
    <property type="molecule type" value="Genomic_DNA"/>
</dbReference>
<feature type="domain" description="T6SS Phospholipase effector Tle1-like catalytic" evidence="2">
    <location>
        <begin position="14"/>
        <end position="332"/>
    </location>
</feature>
<organism evidence="3 4">
    <name type="scientific">Pisolithus microcarpus 441</name>
    <dbReference type="NCBI Taxonomy" id="765257"/>
    <lineage>
        <taxon>Eukaryota</taxon>
        <taxon>Fungi</taxon>
        <taxon>Dikarya</taxon>
        <taxon>Basidiomycota</taxon>
        <taxon>Agaricomycotina</taxon>
        <taxon>Agaricomycetes</taxon>
        <taxon>Agaricomycetidae</taxon>
        <taxon>Boletales</taxon>
        <taxon>Sclerodermatineae</taxon>
        <taxon>Pisolithaceae</taxon>
        <taxon>Pisolithus</taxon>
    </lineage>
</organism>
<keyword evidence="4" id="KW-1185">Reference proteome</keyword>
<sequence>MRTDNQGCETAGPRTLVLCFDGTAAQFDSDNTNVVKLFGLLRKDEMDKQRCYYQSGIGTYFDPGAVSWLFSWCAKLLDEAIAWYLDEHVMDGYKFLMSNYRTGDKISMFGFSRGAYTARALAGMLAKVGLLPHDNLQSVTLAYKYYQRQDKKGIALAKQFKKEFCQDVDVEFVGVWDTVQSTGILLSRSLPFTDSNTFVTTFRHALSLDEAGFSTVTFLILGSRSPKHRAKFRPNLYHRPLKEEKPSLAQKAKLGITRVSNLLHGKRHMSSGGDNLAENSTSEPGSEQLAPLETDVLEVWFAGCHSDIGGGNVQNDEKVSLSQIPLRWMIEQVIASGCGVLFEDEGLKDLGIALQPMPAQAGKDGTVPAASDVKPGDVKDITLTSDGPPGPSPPRGVADPEFEDAIAHLYDDLEITKAWWLLEIIPLPWSWQDDNGRWHEKWSIHLGKGRIIPHHRPIFHRTVKLRMDYAPLKYKPRALYNHDEVYT</sequence>
<name>A0A0C9ZE16_9AGAM</name>
<dbReference type="Pfam" id="PF09994">
    <property type="entry name" value="T6SS_Tle1-like_cat"/>
    <property type="match status" value="1"/>
</dbReference>
<evidence type="ECO:0000313" key="3">
    <source>
        <dbReference type="EMBL" id="KIK27501.1"/>
    </source>
</evidence>
<dbReference type="OrthoDB" id="3162439at2759"/>
<evidence type="ECO:0000313" key="4">
    <source>
        <dbReference type="Proteomes" id="UP000054018"/>
    </source>
</evidence>
<dbReference type="Proteomes" id="UP000054018">
    <property type="component" value="Unassembled WGS sequence"/>
</dbReference>
<reference evidence="3 4" key="1">
    <citation type="submission" date="2014-04" db="EMBL/GenBank/DDBJ databases">
        <authorList>
            <consortium name="DOE Joint Genome Institute"/>
            <person name="Kuo A."/>
            <person name="Kohler A."/>
            <person name="Costa M.D."/>
            <person name="Nagy L.G."/>
            <person name="Floudas D."/>
            <person name="Copeland A."/>
            <person name="Barry K.W."/>
            <person name="Cichocki N."/>
            <person name="Veneault-Fourrey C."/>
            <person name="LaButti K."/>
            <person name="Lindquist E.A."/>
            <person name="Lipzen A."/>
            <person name="Lundell T."/>
            <person name="Morin E."/>
            <person name="Murat C."/>
            <person name="Sun H."/>
            <person name="Tunlid A."/>
            <person name="Henrissat B."/>
            <person name="Grigoriev I.V."/>
            <person name="Hibbett D.S."/>
            <person name="Martin F."/>
            <person name="Nordberg H.P."/>
            <person name="Cantor M.N."/>
            <person name="Hua S.X."/>
        </authorList>
    </citation>
    <scope>NUCLEOTIDE SEQUENCE [LARGE SCALE GENOMIC DNA]</scope>
    <source>
        <strain evidence="3 4">441</strain>
    </source>
</reference>
<gene>
    <name evidence="3" type="ORF">PISMIDRAFT_8293</name>
</gene>
<evidence type="ECO:0000259" key="2">
    <source>
        <dbReference type="Pfam" id="PF09994"/>
    </source>
</evidence>
<protein>
    <recommendedName>
        <fullName evidence="2">T6SS Phospholipase effector Tle1-like catalytic domain-containing protein</fullName>
    </recommendedName>
</protein>
<dbReference type="PANTHER" id="PTHR33840">
    <property type="match status" value="1"/>
</dbReference>
<dbReference type="HOGENOM" id="CLU_005049_5_0_1"/>
<dbReference type="STRING" id="765257.A0A0C9ZE16"/>
<evidence type="ECO:0000256" key="1">
    <source>
        <dbReference type="SAM" id="MobiDB-lite"/>
    </source>
</evidence>
<accession>A0A0C9ZE16</accession>
<dbReference type="InterPro" id="IPR018712">
    <property type="entry name" value="Tle1-like_cat"/>
</dbReference>
<feature type="region of interest" description="Disordered" evidence="1">
    <location>
        <begin position="265"/>
        <end position="287"/>
    </location>
</feature>
<dbReference type="PANTHER" id="PTHR33840:SF2">
    <property type="entry name" value="TLE1 PHOSPHOLIPASE DOMAIN-CONTAINING PROTEIN"/>
    <property type="match status" value="1"/>
</dbReference>
<proteinExistence type="predicted"/>
<reference evidence="4" key="2">
    <citation type="submission" date="2015-01" db="EMBL/GenBank/DDBJ databases">
        <title>Evolutionary Origins and Diversification of the Mycorrhizal Mutualists.</title>
        <authorList>
            <consortium name="DOE Joint Genome Institute"/>
            <consortium name="Mycorrhizal Genomics Consortium"/>
            <person name="Kohler A."/>
            <person name="Kuo A."/>
            <person name="Nagy L.G."/>
            <person name="Floudas D."/>
            <person name="Copeland A."/>
            <person name="Barry K.W."/>
            <person name="Cichocki N."/>
            <person name="Veneault-Fourrey C."/>
            <person name="LaButti K."/>
            <person name="Lindquist E.A."/>
            <person name="Lipzen A."/>
            <person name="Lundell T."/>
            <person name="Morin E."/>
            <person name="Murat C."/>
            <person name="Riley R."/>
            <person name="Ohm R."/>
            <person name="Sun H."/>
            <person name="Tunlid A."/>
            <person name="Henrissat B."/>
            <person name="Grigoriev I.V."/>
            <person name="Hibbett D.S."/>
            <person name="Martin F."/>
        </authorList>
    </citation>
    <scope>NUCLEOTIDE SEQUENCE [LARGE SCALE GENOMIC DNA]</scope>
    <source>
        <strain evidence="4">441</strain>
    </source>
</reference>
<dbReference type="AlphaFoldDB" id="A0A0C9ZE16"/>